<reference evidence="1 2" key="1">
    <citation type="submission" date="2017-09" db="EMBL/GenBank/DDBJ databases">
        <authorList>
            <person name="Ehlers B."/>
            <person name="Leendertz F.H."/>
        </authorList>
    </citation>
    <scope>NUCLEOTIDE SEQUENCE [LARGE SCALE GENOMIC DNA]</scope>
    <source>
        <strain evidence="1 2">USBA 140</strain>
    </source>
</reference>
<name>A0A286GQB3_9PROT</name>
<dbReference type="Proteomes" id="UP000219621">
    <property type="component" value="Unassembled WGS sequence"/>
</dbReference>
<organism evidence="1 2">
    <name type="scientific">Caenispirillum bisanense</name>
    <dbReference type="NCBI Taxonomy" id="414052"/>
    <lineage>
        <taxon>Bacteria</taxon>
        <taxon>Pseudomonadati</taxon>
        <taxon>Pseudomonadota</taxon>
        <taxon>Alphaproteobacteria</taxon>
        <taxon>Rhodospirillales</taxon>
        <taxon>Novispirillaceae</taxon>
        <taxon>Caenispirillum</taxon>
    </lineage>
</organism>
<accession>A0A286GQB3</accession>
<gene>
    <name evidence="1" type="ORF">SAMN05421508_10757</name>
</gene>
<evidence type="ECO:0000313" key="2">
    <source>
        <dbReference type="Proteomes" id="UP000219621"/>
    </source>
</evidence>
<protein>
    <submittedName>
        <fullName evidence="1">Uncharacterized protein</fullName>
    </submittedName>
</protein>
<sequence>MVQVDIQKNLTIDQRKNAHGKARRWFEGERARFPGMKDNVIRTAILAERIAAAKEASKTEKGKLQEVWLEYPFPDMAEPGKRLRFVTDLDDYDDHHVANLLMKGSLWPVDTVFNRIRRRMSMFERPVQSVRRARRMWHIYAPYDAAMVEKMLTIFRVWHNYVWIDSKAKKTAAEKLGMAEGKVRMQDIVYFDVRKSI</sequence>
<keyword evidence="2" id="KW-1185">Reference proteome</keyword>
<evidence type="ECO:0000313" key="1">
    <source>
        <dbReference type="EMBL" id="SOD97713.1"/>
    </source>
</evidence>
<dbReference type="AlphaFoldDB" id="A0A286GQB3"/>
<proteinExistence type="predicted"/>
<dbReference type="EMBL" id="OCNJ01000007">
    <property type="protein sequence ID" value="SOD97713.1"/>
    <property type="molecule type" value="Genomic_DNA"/>
</dbReference>